<dbReference type="GO" id="GO:0009002">
    <property type="term" value="F:serine-type D-Ala-D-Ala carboxypeptidase activity"/>
    <property type="evidence" value="ECO:0007669"/>
    <property type="project" value="UniProtKB-EC"/>
</dbReference>
<keyword evidence="3" id="KW-0645">Protease</keyword>
<keyword evidence="3" id="KW-0121">Carboxypeptidase</keyword>
<dbReference type="PANTHER" id="PTHR34385">
    <property type="entry name" value="D-ALANYL-D-ALANINE CARBOXYPEPTIDASE"/>
    <property type="match status" value="1"/>
</dbReference>
<feature type="compositionally biased region" description="Acidic residues" evidence="1">
    <location>
        <begin position="281"/>
        <end position="290"/>
    </location>
</feature>
<dbReference type="RefSeq" id="WP_307410765.1">
    <property type="nucleotide sequence ID" value="NZ_JAUSUR010000008.1"/>
</dbReference>
<evidence type="ECO:0000313" key="4">
    <source>
        <dbReference type="Proteomes" id="UP001230220"/>
    </source>
</evidence>
<dbReference type="Pfam" id="PF02557">
    <property type="entry name" value="VanY"/>
    <property type="match status" value="1"/>
</dbReference>
<protein>
    <submittedName>
        <fullName evidence="3">D-alanyl-D-alanine carboxypeptidase</fullName>
        <ecNumber evidence="3">3.4.16.4</ecNumber>
    </submittedName>
</protein>
<organism evidence="3 4">
    <name type="scientific">Breznakia pachnodae</name>
    <dbReference type="NCBI Taxonomy" id="265178"/>
    <lineage>
        <taxon>Bacteria</taxon>
        <taxon>Bacillati</taxon>
        <taxon>Bacillota</taxon>
        <taxon>Erysipelotrichia</taxon>
        <taxon>Erysipelotrichales</taxon>
        <taxon>Erysipelotrichaceae</taxon>
        <taxon>Breznakia</taxon>
    </lineage>
</organism>
<evidence type="ECO:0000313" key="3">
    <source>
        <dbReference type="EMBL" id="MDQ0362770.1"/>
    </source>
</evidence>
<dbReference type="EMBL" id="JAUSUR010000008">
    <property type="protein sequence ID" value="MDQ0362770.1"/>
    <property type="molecule type" value="Genomic_DNA"/>
</dbReference>
<reference evidence="3 4" key="1">
    <citation type="submission" date="2023-07" db="EMBL/GenBank/DDBJ databases">
        <title>Genomic Encyclopedia of Type Strains, Phase IV (KMG-IV): sequencing the most valuable type-strain genomes for metagenomic binning, comparative biology and taxonomic classification.</title>
        <authorList>
            <person name="Goeker M."/>
        </authorList>
    </citation>
    <scope>NUCLEOTIDE SEQUENCE [LARGE SCALE GENOMIC DNA]</scope>
    <source>
        <strain evidence="3 4">DSM 16784</strain>
    </source>
</reference>
<sequence length="394" mass="45469">MKLKRTVFVVGLCILFLVCYTQMASKIDPFARYSYITEENEEIIRKYITDPDDIDYIISLKIQPDKFMEFIELQDFKVKNILYYQACKLYRPIDNNEIIKFVNEYRGSYSVATFELVIKNYTYETIKNYFDNGYAYFEDADLVEDPSKLSTILDEDDVLMDYTPSDLVTVEPTLIQVSPSIEGNDSIQLRSDAYSGLKEMMEAYAHDNYDLYKTLSLTGGFVSYEDQIKVYDAASKKYDNDLAAANAANAQNVEGEIQDQSENSEGENTENTENKDNKEEEKEEQTEEEKEAVKAEALDKIVDLPGRSEQQLGFTITLKINDLSDVTAIEKSEQYKWLSENAHKYGYIFRYPKDKESVTGKTYQVLTLRYVGIDNATEVYDSKKAFDEIKAKDE</sequence>
<dbReference type="Gene3D" id="3.30.1380.10">
    <property type="match status" value="1"/>
</dbReference>
<dbReference type="InterPro" id="IPR052179">
    <property type="entry name" value="DD-CPase-like"/>
</dbReference>
<evidence type="ECO:0000259" key="2">
    <source>
        <dbReference type="Pfam" id="PF02557"/>
    </source>
</evidence>
<dbReference type="EC" id="3.4.16.4" evidence="3"/>
<feature type="domain" description="D-alanyl-D-alanine carboxypeptidase-like core" evidence="2">
    <location>
        <begin position="187"/>
        <end position="372"/>
    </location>
</feature>
<evidence type="ECO:0000256" key="1">
    <source>
        <dbReference type="SAM" id="MobiDB-lite"/>
    </source>
</evidence>
<dbReference type="CDD" id="cd14852">
    <property type="entry name" value="LD-carboxypeptidase"/>
    <property type="match status" value="1"/>
</dbReference>
<accession>A0ABU0E7C8</accession>
<dbReference type="InterPro" id="IPR003709">
    <property type="entry name" value="VanY-like_core_dom"/>
</dbReference>
<dbReference type="SUPFAM" id="SSF55166">
    <property type="entry name" value="Hedgehog/DD-peptidase"/>
    <property type="match status" value="1"/>
</dbReference>
<feature type="region of interest" description="Disordered" evidence="1">
    <location>
        <begin position="255"/>
        <end position="291"/>
    </location>
</feature>
<keyword evidence="3" id="KW-0378">Hydrolase</keyword>
<name>A0ABU0E7C8_9FIRM</name>
<dbReference type="InterPro" id="IPR009045">
    <property type="entry name" value="Zn_M74/Hedgehog-like"/>
</dbReference>
<gene>
    <name evidence="3" type="ORF">J2S15_003531</name>
</gene>
<dbReference type="PANTHER" id="PTHR34385:SF1">
    <property type="entry name" value="PEPTIDOGLYCAN L-ALANYL-D-GLUTAMATE ENDOPEPTIDASE CWLK"/>
    <property type="match status" value="1"/>
</dbReference>
<proteinExistence type="predicted"/>
<dbReference type="InterPro" id="IPR058193">
    <property type="entry name" value="VanY/YodJ_core_dom"/>
</dbReference>
<feature type="compositionally biased region" description="Acidic residues" evidence="1">
    <location>
        <begin position="256"/>
        <end position="270"/>
    </location>
</feature>
<comment type="caution">
    <text evidence="3">The sequence shown here is derived from an EMBL/GenBank/DDBJ whole genome shotgun (WGS) entry which is preliminary data.</text>
</comment>
<keyword evidence="4" id="KW-1185">Reference proteome</keyword>
<dbReference type="Proteomes" id="UP001230220">
    <property type="component" value="Unassembled WGS sequence"/>
</dbReference>